<feature type="transmembrane region" description="Helical" evidence="1">
    <location>
        <begin position="13"/>
        <end position="35"/>
    </location>
</feature>
<evidence type="ECO:0000313" key="3">
    <source>
        <dbReference type="Proteomes" id="UP000010420"/>
    </source>
</evidence>
<gene>
    <name evidence="2" type="ORF">HMPREF0216_01584</name>
</gene>
<protein>
    <submittedName>
        <fullName evidence="2">Prepilin-type cleavage/methylation protein</fullName>
    </submittedName>
</protein>
<dbReference type="HOGENOM" id="CLU_1666344_0_0_9"/>
<dbReference type="OrthoDB" id="10007001at2"/>
<dbReference type="InterPro" id="IPR012902">
    <property type="entry name" value="N_methyl_site"/>
</dbReference>
<dbReference type="NCBIfam" id="TIGR02532">
    <property type="entry name" value="IV_pilin_GFxxxE"/>
    <property type="match status" value="1"/>
</dbReference>
<evidence type="ECO:0000256" key="1">
    <source>
        <dbReference type="SAM" id="Phobius"/>
    </source>
</evidence>
<name>L1QGB7_9CLOT</name>
<proteinExistence type="predicted"/>
<dbReference type="EMBL" id="AMEZ01000048">
    <property type="protein sequence ID" value="EKY26981.1"/>
    <property type="molecule type" value="Genomic_DNA"/>
</dbReference>
<dbReference type="STRING" id="545697.HMPREF0216_01584"/>
<dbReference type="AlphaFoldDB" id="L1QGB7"/>
<dbReference type="eggNOG" id="ENOG50324YQ">
    <property type="taxonomic scope" value="Bacteria"/>
</dbReference>
<keyword evidence="3" id="KW-1185">Reference proteome</keyword>
<keyword evidence="1" id="KW-1133">Transmembrane helix</keyword>
<dbReference type="PROSITE" id="PS00409">
    <property type="entry name" value="PROKAR_NTER_METHYL"/>
    <property type="match status" value="1"/>
</dbReference>
<dbReference type="Proteomes" id="UP000010420">
    <property type="component" value="Unassembled WGS sequence"/>
</dbReference>
<evidence type="ECO:0000313" key="2">
    <source>
        <dbReference type="EMBL" id="EKY26981.1"/>
    </source>
</evidence>
<organism evidence="2 3">
    <name type="scientific">Clostridium celatum DSM 1785</name>
    <dbReference type="NCBI Taxonomy" id="545697"/>
    <lineage>
        <taxon>Bacteria</taxon>
        <taxon>Bacillati</taxon>
        <taxon>Bacillota</taxon>
        <taxon>Clostridia</taxon>
        <taxon>Eubacteriales</taxon>
        <taxon>Clostridiaceae</taxon>
        <taxon>Clostridium</taxon>
    </lineage>
</organism>
<keyword evidence="1" id="KW-0472">Membrane</keyword>
<keyword evidence="1" id="KW-0812">Transmembrane</keyword>
<sequence>MSRYKRGYTLLEFVAVMSMFLIIGAIVINLGIFSVKDYLNKVDKGVMLEKFDNAMLNIDIICNKASIVSIDGNVTAALGKGNNIVIQYIENNEEIKKTIYLNGNRLMVNTVVIKNGYNVDEGNNVILSNVENFEVNKKGKLIYYTIEIKNSGERIRCI</sequence>
<accession>L1QGB7</accession>
<comment type="caution">
    <text evidence="2">The sequence shown here is derived from an EMBL/GenBank/DDBJ whole genome shotgun (WGS) entry which is preliminary data.</text>
</comment>
<dbReference type="PATRIC" id="fig|545697.3.peg.1560"/>
<dbReference type="RefSeq" id="WP_005213044.1">
    <property type="nucleotide sequence ID" value="NZ_KB291640.1"/>
</dbReference>
<reference evidence="2 3" key="1">
    <citation type="submission" date="2012-05" db="EMBL/GenBank/DDBJ databases">
        <authorList>
            <person name="Weinstock G."/>
            <person name="Sodergren E."/>
            <person name="Lobos E.A."/>
            <person name="Fulton L."/>
            <person name="Fulton R."/>
            <person name="Courtney L."/>
            <person name="Fronick C."/>
            <person name="O'Laughlin M."/>
            <person name="Godfrey J."/>
            <person name="Wilson R.M."/>
            <person name="Miner T."/>
            <person name="Farmer C."/>
            <person name="Delehaunty K."/>
            <person name="Cordes M."/>
            <person name="Minx P."/>
            <person name="Tomlinson C."/>
            <person name="Chen J."/>
            <person name="Wollam A."/>
            <person name="Pepin K.H."/>
            <person name="Bhonagiri V."/>
            <person name="Zhang X."/>
            <person name="Suruliraj S."/>
            <person name="Warren W."/>
            <person name="Mitreva M."/>
            <person name="Mardis E.R."/>
            <person name="Wilson R.K."/>
        </authorList>
    </citation>
    <scope>NUCLEOTIDE SEQUENCE [LARGE SCALE GENOMIC DNA]</scope>
    <source>
        <strain evidence="2 3">DSM 1785</strain>
    </source>
</reference>